<evidence type="ECO:0000313" key="2">
    <source>
        <dbReference type="EMBL" id="GEU82627.1"/>
    </source>
</evidence>
<feature type="region of interest" description="Disordered" evidence="1">
    <location>
        <begin position="1"/>
        <end position="67"/>
    </location>
</feature>
<organism evidence="2">
    <name type="scientific">Tanacetum cinerariifolium</name>
    <name type="common">Dalmatian daisy</name>
    <name type="synonym">Chrysanthemum cinerariifolium</name>
    <dbReference type="NCBI Taxonomy" id="118510"/>
    <lineage>
        <taxon>Eukaryota</taxon>
        <taxon>Viridiplantae</taxon>
        <taxon>Streptophyta</taxon>
        <taxon>Embryophyta</taxon>
        <taxon>Tracheophyta</taxon>
        <taxon>Spermatophyta</taxon>
        <taxon>Magnoliopsida</taxon>
        <taxon>eudicotyledons</taxon>
        <taxon>Gunneridae</taxon>
        <taxon>Pentapetalae</taxon>
        <taxon>asterids</taxon>
        <taxon>campanulids</taxon>
        <taxon>Asterales</taxon>
        <taxon>Asteraceae</taxon>
        <taxon>Asteroideae</taxon>
        <taxon>Anthemideae</taxon>
        <taxon>Anthemidinae</taxon>
        <taxon>Tanacetum</taxon>
    </lineage>
</organism>
<gene>
    <name evidence="2" type="ORF">Tci_054605</name>
</gene>
<sequence length="332" mass="36595">MLAIQAEKGEGSGHPTEPQPPPSSAQPIQEEQILTTVSSSHLNNQTPKKALNKDTELPQTSVPIPNVPDEAVYEEELVHVEVPGAKKPQGVLLLRLCLRGQGSTLETDLRRRAKIVVSNDKEDLKDSSKQGRMIEDIDQDAGITLVTPIKVSSQEDQHEDQLGVLSATKVLADAAKKKVNTYTRRIRAVSTGSEGVSIASRIFSTAKKLVSTAGESMPVSTAGVVQEGVKEKEQARFNAEQKAKFNAEQEELLASETTEDEANPLIYDVNSDDVYAHIQADEDLAQKMLEEERESQSIAERARLLAELINKRKKLQAIHRYETIRNKLQTMS</sequence>
<evidence type="ECO:0000256" key="1">
    <source>
        <dbReference type="SAM" id="MobiDB-lite"/>
    </source>
</evidence>
<dbReference type="EMBL" id="BKCJ010008516">
    <property type="protein sequence ID" value="GEU82627.1"/>
    <property type="molecule type" value="Genomic_DNA"/>
</dbReference>
<feature type="compositionally biased region" description="Polar residues" evidence="1">
    <location>
        <begin position="33"/>
        <end position="47"/>
    </location>
</feature>
<dbReference type="AlphaFoldDB" id="A0A6L2NAW3"/>
<name>A0A6L2NAW3_TANCI</name>
<accession>A0A6L2NAW3</accession>
<protein>
    <submittedName>
        <fullName evidence="2">Uncharacterized protein</fullName>
    </submittedName>
</protein>
<proteinExistence type="predicted"/>
<reference evidence="2" key="1">
    <citation type="journal article" date="2019" name="Sci. Rep.">
        <title>Draft genome of Tanacetum cinerariifolium, the natural source of mosquito coil.</title>
        <authorList>
            <person name="Yamashiro T."/>
            <person name="Shiraishi A."/>
            <person name="Satake H."/>
            <person name="Nakayama K."/>
        </authorList>
    </citation>
    <scope>NUCLEOTIDE SEQUENCE</scope>
</reference>
<comment type="caution">
    <text evidence="2">The sequence shown here is derived from an EMBL/GenBank/DDBJ whole genome shotgun (WGS) entry which is preliminary data.</text>
</comment>